<dbReference type="SUPFAM" id="SSF46785">
    <property type="entry name" value="Winged helix' DNA-binding domain"/>
    <property type="match status" value="1"/>
</dbReference>
<dbReference type="GO" id="GO:0006950">
    <property type="term" value="P:response to stress"/>
    <property type="evidence" value="ECO:0007669"/>
    <property type="project" value="TreeGrafter"/>
</dbReference>
<dbReference type="GO" id="GO:0003700">
    <property type="term" value="F:DNA-binding transcription factor activity"/>
    <property type="evidence" value="ECO:0007669"/>
    <property type="project" value="InterPro"/>
</dbReference>
<evidence type="ECO:0000256" key="3">
    <source>
        <dbReference type="ARBA" id="ARBA00023163"/>
    </source>
</evidence>
<dbReference type="PANTHER" id="PTHR33164:SF43">
    <property type="entry name" value="HTH-TYPE TRANSCRIPTIONAL REPRESSOR YETL"/>
    <property type="match status" value="1"/>
</dbReference>
<dbReference type="InterPro" id="IPR000835">
    <property type="entry name" value="HTH_MarR-typ"/>
</dbReference>
<evidence type="ECO:0000256" key="2">
    <source>
        <dbReference type="ARBA" id="ARBA00023125"/>
    </source>
</evidence>
<evidence type="ECO:0000256" key="1">
    <source>
        <dbReference type="ARBA" id="ARBA00023015"/>
    </source>
</evidence>
<dbReference type="Gene3D" id="1.10.10.10">
    <property type="entry name" value="Winged helix-like DNA-binding domain superfamily/Winged helix DNA-binding domain"/>
    <property type="match status" value="1"/>
</dbReference>
<dbReference type="InterPro" id="IPR036388">
    <property type="entry name" value="WH-like_DNA-bd_sf"/>
</dbReference>
<dbReference type="PRINTS" id="PR00598">
    <property type="entry name" value="HTHMARR"/>
</dbReference>
<dbReference type="PANTHER" id="PTHR33164">
    <property type="entry name" value="TRANSCRIPTIONAL REGULATOR, MARR FAMILY"/>
    <property type="match status" value="1"/>
</dbReference>
<organism evidence="5">
    <name type="scientific">mine drainage metagenome</name>
    <dbReference type="NCBI Taxonomy" id="410659"/>
    <lineage>
        <taxon>unclassified sequences</taxon>
        <taxon>metagenomes</taxon>
        <taxon>ecological metagenomes</taxon>
    </lineage>
</organism>
<comment type="caution">
    <text evidence="5">The sequence shown here is derived from an EMBL/GenBank/DDBJ whole genome shotgun (WGS) entry which is preliminary data.</text>
</comment>
<evidence type="ECO:0000259" key="4">
    <source>
        <dbReference type="SMART" id="SM00347"/>
    </source>
</evidence>
<dbReference type="PROSITE" id="PS01117">
    <property type="entry name" value="HTH_MARR_1"/>
    <property type="match status" value="1"/>
</dbReference>
<evidence type="ECO:0000313" key="5">
    <source>
        <dbReference type="EMBL" id="OIR04054.1"/>
    </source>
</evidence>
<dbReference type="AlphaFoldDB" id="A0A1J5SVI4"/>
<protein>
    <submittedName>
        <fullName evidence="5">Transcriptional repressor MprA</fullName>
    </submittedName>
</protein>
<keyword evidence="2" id="KW-0238">DNA-binding</keyword>
<dbReference type="InterPro" id="IPR023187">
    <property type="entry name" value="Tscrpt_reg_MarR-type_CS"/>
</dbReference>
<dbReference type="Pfam" id="PF01047">
    <property type="entry name" value="MarR"/>
    <property type="match status" value="1"/>
</dbReference>
<dbReference type="InterPro" id="IPR039422">
    <property type="entry name" value="MarR/SlyA-like"/>
</dbReference>
<dbReference type="EMBL" id="MLJW01000060">
    <property type="protein sequence ID" value="OIR04054.1"/>
    <property type="molecule type" value="Genomic_DNA"/>
</dbReference>
<proteinExistence type="predicted"/>
<reference evidence="5" key="1">
    <citation type="submission" date="2016-10" db="EMBL/GenBank/DDBJ databases">
        <title>Sequence of Gallionella enrichment culture.</title>
        <authorList>
            <person name="Poehlein A."/>
            <person name="Muehling M."/>
            <person name="Daniel R."/>
        </authorList>
    </citation>
    <scope>NUCLEOTIDE SEQUENCE</scope>
</reference>
<dbReference type="InterPro" id="IPR036390">
    <property type="entry name" value="WH_DNA-bd_sf"/>
</dbReference>
<keyword evidence="1" id="KW-0805">Transcription regulation</keyword>
<keyword evidence="3" id="KW-0804">Transcription</keyword>
<accession>A0A1J5SVI4</accession>
<dbReference type="GO" id="GO:0003677">
    <property type="term" value="F:DNA binding"/>
    <property type="evidence" value="ECO:0007669"/>
    <property type="project" value="UniProtKB-KW"/>
</dbReference>
<gene>
    <name evidence="5" type="primary">mprA_9</name>
    <name evidence="5" type="ORF">GALL_137850</name>
</gene>
<sequence>MFQRGGLVHHTLLSMARQRPGVDERRCGAMLEFLAAAESVHRRIWPSIPPCHSEEAQFLILVVLFSLHPTPCTPGILAEYAGCSRTAVTRSLGLLERRGWIERTHGAADRRFVQVRLTAQGRTASDRQLWRFLCELSEAADTLPPGQALRLGRCCSALVAPELEAAAPLSP</sequence>
<feature type="domain" description="HTH marR-type" evidence="4">
    <location>
        <begin position="46"/>
        <end position="141"/>
    </location>
</feature>
<dbReference type="SMART" id="SM00347">
    <property type="entry name" value="HTH_MARR"/>
    <property type="match status" value="1"/>
</dbReference>
<name>A0A1J5SVI4_9ZZZZ</name>